<dbReference type="GeneID" id="107982050"/>
<evidence type="ECO:0000313" key="10">
    <source>
        <dbReference type="Proteomes" id="UP000002358"/>
    </source>
</evidence>
<keyword evidence="6" id="KW-0675">Receptor</keyword>
<evidence type="ECO:0000256" key="1">
    <source>
        <dbReference type="ARBA" id="ARBA00004651"/>
    </source>
</evidence>
<keyword evidence="2" id="KW-1003">Cell membrane</keyword>
<protein>
    <submittedName>
        <fullName evidence="9">Uncharacterized protein</fullName>
    </submittedName>
</protein>
<proteinExistence type="predicted"/>
<evidence type="ECO:0000256" key="6">
    <source>
        <dbReference type="ARBA" id="ARBA00023170"/>
    </source>
</evidence>
<sequence length="607" mass="69408">MWHVIIKISELTDSKEKLLDTCVRKIWDNNVLLVVENADHCPTSKCSFSRHIPIHLFQINANFDSRRGFRESYLSNETQIAKYHKPTTCALIIASNITEFTKLMLKIKNSIWWQNEAYFVIVNIDYLDTCQLAYAFLKQAWKFNILSVLYICKNANDQEVAYTFNPYAEVAPKLWTKIDLHSKTSDSNWSLFQLTVDTILTSSKHGRLECNNLFFDKSKNLHGTNLKVALKRTSITNHYNSTMSGYKRFTSPGFSLIASVLHRMNATVTVKFSDTHGFISPFGEPQSLLNDLISGTVLLIMNIRFLRHYWNFQVHSFHAETVAIVSLKKQITLFEKLGNVGLNFFIYLFISSLAFTVSLKYILEQSISLAALNYLRICLGISYATVPRHAVKRILLILLIIFAFVFNSCLLSLLTALESSSNRVPVIDSYEDLIKSNSVIYGVDSLKELIWQKDVRDRFRAVKETGNCFDRLLKGDSSIACAGSRFHIGYFGSESELFHVSKLNLVNSGHSYLIAEDSPLFSKIQWLLLKMSEGGFVDLMFTREACYRHFRYSENYTVESVGLENLHHVFTILIGCWVFAILVLCLEIVVFKLKFLSSNANGVDSHI</sequence>
<evidence type="ECO:0000256" key="3">
    <source>
        <dbReference type="ARBA" id="ARBA00022692"/>
    </source>
</evidence>
<dbReference type="PANTHER" id="PTHR42643">
    <property type="entry name" value="IONOTROPIC RECEPTOR 20A-RELATED"/>
    <property type="match status" value="1"/>
</dbReference>
<keyword evidence="10" id="KW-1185">Reference proteome</keyword>
<dbReference type="OrthoDB" id="7679028at2759"/>
<name>A0A7M7IUR6_NASVI</name>
<dbReference type="EnsemblMetazoa" id="XM_016989224">
    <property type="protein sequence ID" value="XP_016844713"/>
    <property type="gene ID" value="LOC107982050"/>
</dbReference>
<dbReference type="GO" id="GO:0005886">
    <property type="term" value="C:plasma membrane"/>
    <property type="evidence" value="ECO:0007669"/>
    <property type="project" value="UniProtKB-SubCell"/>
</dbReference>
<feature type="transmembrane region" description="Helical" evidence="8">
    <location>
        <begin position="344"/>
        <end position="363"/>
    </location>
</feature>
<dbReference type="PANTHER" id="PTHR42643:SF38">
    <property type="entry name" value="IONOTROPIC RECEPTOR 100A"/>
    <property type="match status" value="1"/>
</dbReference>
<dbReference type="KEGG" id="nvi:107982050"/>
<evidence type="ECO:0000313" key="9">
    <source>
        <dbReference type="EnsemblMetazoa" id="XP_016844713"/>
    </source>
</evidence>
<evidence type="ECO:0000256" key="4">
    <source>
        <dbReference type="ARBA" id="ARBA00022989"/>
    </source>
</evidence>
<dbReference type="FunCoup" id="A0A7M7IUR6">
    <property type="interactions" value="20"/>
</dbReference>
<keyword evidence="4 8" id="KW-1133">Transmembrane helix</keyword>
<feature type="transmembrane region" description="Helical" evidence="8">
    <location>
        <begin position="569"/>
        <end position="591"/>
    </location>
</feature>
<dbReference type="AlphaFoldDB" id="A0A7M7IUR6"/>
<keyword evidence="5 8" id="KW-0472">Membrane</keyword>
<keyword evidence="3 8" id="KW-0812">Transmembrane</keyword>
<evidence type="ECO:0000256" key="5">
    <source>
        <dbReference type="ARBA" id="ARBA00023136"/>
    </source>
</evidence>
<dbReference type="InParanoid" id="A0A7M7IUR6"/>
<comment type="subcellular location">
    <subcellularLocation>
        <location evidence="1">Cell membrane</location>
        <topology evidence="1">Multi-pass membrane protein</topology>
    </subcellularLocation>
</comment>
<evidence type="ECO:0000256" key="7">
    <source>
        <dbReference type="ARBA" id="ARBA00023180"/>
    </source>
</evidence>
<organism evidence="9 10">
    <name type="scientific">Nasonia vitripennis</name>
    <name type="common">Parasitic wasp</name>
    <dbReference type="NCBI Taxonomy" id="7425"/>
    <lineage>
        <taxon>Eukaryota</taxon>
        <taxon>Metazoa</taxon>
        <taxon>Ecdysozoa</taxon>
        <taxon>Arthropoda</taxon>
        <taxon>Hexapoda</taxon>
        <taxon>Insecta</taxon>
        <taxon>Pterygota</taxon>
        <taxon>Neoptera</taxon>
        <taxon>Endopterygota</taxon>
        <taxon>Hymenoptera</taxon>
        <taxon>Apocrita</taxon>
        <taxon>Proctotrupomorpha</taxon>
        <taxon>Chalcidoidea</taxon>
        <taxon>Pteromalidae</taxon>
        <taxon>Pteromalinae</taxon>
        <taxon>Nasonia</taxon>
    </lineage>
</organism>
<dbReference type="RefSeq" id="XP_016844713.1">
    <property type="nucleotide sequence ID" value="XM_016989224.3"/>
</dbReference>
<reference evidence="9" key="1">
    <citation type="submission" date="2021-01" db="UniProtKB">
        <authorList>
            <consortium name="EnsemblMetazoa"/>
        </authorList>
    </citation>
    <scope>IDENTIFICATION</scope>
</reference>
<accession>A0A7M7IUR6</accession>
<evidence type="ECO:0000256" key="2">
    <source>
        <dbReference type="ARBA" id="ARBA00022475"/>
    </source>
</evidence>
<evidence type="ECO:0000256" key="8">
    <source>
        <dbReference type="SAM" id="Phobius"/>
    </source>
</evidence>
<dbReference type="Proteomes" id="UP000002358">
    <property type="component" value="Chromosome 5"/>
</dbReference>
<feature type="transmembrane region" description="Helical" evidence="8">
    <location>
        <begin position="394"/>
        <end position="417"/>
    </location>
</feature>
<dbReference type="InterPro" id="IPR052192">
    <property type="entry name" value="Insect_Ionotropic_Sensory_Rcpt"/>
</dbReference>
<keyword evidence="7" id="KW-0325">Glycoprotein</keyword>